<dbReference type="GO" id="GO:0030288">
    <property type="term" value="C:outer membrane-bounded periplasmic space"/>
    <property type="evidence" value="ECO:0007669"/>
    <property type="project" value="TreeGrafter"/>
</dbReference>
<dbReference type="GO" id="GO:0016491">
    <property type="term" value="F:oxidoreductase activity"/>
    <property type="evidence" value="ECO:0007669"/>
    <property type="project" value="InterPro"/>
</dbReference>
<dbReference type="SUPFAM" id="SSF49503">
    <property type="entry name" value="Cupredoxins"/>
    <property type="match status" value="3"/>
</dbReference>
<feature type="domain" description="Plastocyanin-like" evidence="3">
    <location>
        <begin position="47"/>
        <end position="158"/>
    </location>
</feature>
<gene>
    <name evidence="4" type="ordered locus">Mnod_7403</name>
</gene>
<dbReference type="HOGENOM" id="CLU_009100_6_1_5"/>
<dbReference type="RefSeq" id="WP_015933698.1">
    <property type="nucleotide sequence ID" value="NC_011894.1"/>
</dbReference>
<evidence type="ECO:0000259" key="3">
    <source>
        <dbReference type="Pfam" id="PF07732"/>
    </source>
</evidence>
<dbReference type="InterPro" id="IPR011707">
    <property type="entry name" value="Cu-oxidase-like_N"/>
</dbReference>
<dbReference type="Proteomes" id="UP000008207">
    <property type="component" value="Chromosome"/>
</dbReference>
<dbReference type="InterPro" id="IPR006311">
    <property type="entry name" value="TAT_signal"/>
</dbReference>
<dbReference type="eggNOG" id="COG2132">
    <property type="taxonomic scope" value="Bacteria"/>
</dbReference>
<dbReference type="PANTHER" id="PTHR11709">
    <property type="entry name" value="MULTI-COPPER OXIDASE"/>
    <property type="match status" value="1"/>
</dbReference>
<reference evidence="4 5" key="1">
    <citation type="submission" date="2009-01" db="EMBL/GenBank/DDBJ databases">
        <title>Complete sequence of chromosome of Methylobacterium nodulans ORS 2060.</title>
        <authorList>
            <consortium name="US DOE Joint Genome Institute"/>
            <person name="Lucas S."/>
            <person name="Copeland A."/>
            <person name="Lapidus A."/>
            <person name="Glavina del Rio T."/>
            <person name="Dalin E."/>
            <person name="Tice H."/>
            <person name="Bruce D."/>
            <person name="Goodwin L."/>
            <person name="Pitluck S."/>
            <person name="Sims D."/>
            <person name="Brettin T."/>
            <person name="Detter J.C."/>
            <person name="Han C."/>
            <person name="Larimer F."/>
            <person name="Land M."/>
            <person name="Hauser L."/>
            <person name="Kyrpides N."/>
            <person name="Ivanova N."/>
            <person name="Marx C.J."/>
            <person name="Richardson P."/>
        </authorList>
    </citation>
    <scope>NUCLEOTIDE SEQUENCE [LARGE SCALE GENOMIC DNA]</scope>
    <source>
        <strain evidence="5">LMG 21967 / CNCM I-2342 / ORS 2060</strain>
    </source>
</reference>
<dbReference type="Pfam" id="PF07731">
    <property type="entry name" value="Cu-oxidase_2"/>
    <property type="match status" value="1"/>
</dbReference>
<dbReference type="Pfam" id="PF07732">
    <property type="entry name" value="Cu-oxidase_3"/>
    <property type="match status" value="1"/>
</dbReference>
<evidence type="ECO:0000259" key="1">
    <source>
        <dbReference type="Pfam" id="PF00394"/>
    </source>
</evidence>
<dbReference type="AlphaFoldDB" id="B8IN24"/>
<protein>
    <submittedName>
        <fullName evidence="4">Multicopper oxidase type 3</fullName>
    </submittedName>
</protein>
<dbReference type="EMBL" id="CP001349">
    <property type="protein sequence ID" value="ACL62140.1"/>
    <property type="molecule type" value="Genomic_DNA"/>
</dbReference>
<dbReference type="PANTHER" id="PTHR11709:SF2">
    <property type="entry name" value="MULTICOPPER OXIDASE LPR1"/>
    <property type="match status" value="1"/>
</dbReference>
<evidence type="ECO:0000313" key="4">
    <source>
        <dbReference type="EMBL" id="ACL62140.1"/>
    </source>
</evidence>
<dbReference type="Gene3D" id="2.60.40.420">
    <property type="entry name" value="Cupredoxins - blue copper proteins"/>
    <property type="match status" value="3"/>
</dbReference>
<dbReference type="GO" id="GO:0005507">
    <property type="term" value="F:copper ion binding"/>
    <property type="evidence" value="ECO:0007669"/>
    <property type="project" value="InterPro"/>
</dbReference>
<feature type="domain" description="Plastocyanin-like" evidence="1">
    <location>
        <begin position="195"/>
        <end position="277"/>
    </location>
</feature>
<name>B8IN24_METNO</name>
<dbReference type="STRING" id="460265.Mnod_7403"/>
<evidence type="ECO:0000313" key="5">
    <source>
        <dbReference type="Proteomes" id="UP000008207"/>
    </source>
</evidence>
<feature type="domain" description="Plastocyanin-like" evidence="2">
    <location>
        <begin position="357"/>
        <end position="464"/>
    </location>
</feature>
<dbReference type="OrthoDB" id="9757546at2"/>
<dbReference type="InterPro" id="IPR045087">
    <property type="entry name" value="Cu-oxidase_fam"/>
</dbReference>
<dbReference type="Pfam" id="PF00394">
    <property type="entry name" value="Cu-oxidase"/>
    <property type="match status" value="1"/>
</dbReference>
<dbReference type="PROSITE" id="PS51318">
    <property type="entry name" value="TAT"/>
    <property type="match status" value="1"/>
</dbReference>
<keyword evidence="5" id="KW-1185">Reference proteome</keyword>
<evidence type="ECO:0000259" key="2">
    <source>
        <dbReference type="Pfam" id="PF07731"/>
    </source>
</evidence>
<sequence length="465" mass="49256">MTPSSPPTRRALLAGAALALVPAGRPRAQTPEPELRVLSAGGATARLRPDPAPETPVWAFDGKAAPPVLRIRRGEMLRLRLDNRTDKPLSLHWHGVRNANAMDGVGGVTQAPVAPGASFTYAFTPPDAGTSLIRPLVVGGSSEPAGRGLAGLLVVEETKAPAVDRDLPLVLQDWRIEPDGRLAAFGQVPFAASAGRLGNALTVNGRPVPEVIAAAPGTRLRLRLANACNARATRIRFDGLKVWVAAVDGQPTDTFEPLRATLPFPPGTRYDVLLDVPTETEGKGTVMALIGQGIPLAVVAPQGEPVPARPPVAAIGENPLLPPEIKLQNAFRRDLTIAGGASFDRAKPDVAPAYAGDPARIWTVNGAAGAPGSGPLFSVKRGTAVVLALTNQTAFPQSLHLHGHVFRLLHPLDDGWEPYWLDTFQLLEGRTARIAFLADNPGRWLIGATVLERFDTGLWTSFEVT</sequence>
<dbReference type="InterPro" id="IPR011706">
    <property type="entry name" value="Cu-oxidase_C"/>
</dbReference>
<dbReference type="KEGG" id="mno:Mnod_7403"/>
<organism evidence="4 5">
    <name type="scientific">Methylobacterium nodulans (strain LMG 21967 / CNCM I-2342 / ORS 2060)</name>
    <dbReference type="NCBI Taxonomy" id="460265"/>
    <lineage>
        <taxon>Bacteria</taxon>
        <taxon>Pseudomonadati</taxon>
        <taxon>Pseudomonadota</taxon>
        <taxon>Alphaproteobacteria</taxon>
        <taxon>Hyphomicrobiales</taxon>
        <taxon>Methylobacteriaceae</taxon>
        <taxon>Methylobacterium</taxon>
    </lineage>
</organism>
<dbReference type="InterPro" id="IPR001117">
    <property type="entry name" value="Cu-oxidase_2nd"/>
</dbReference>
<dbReference type="InterPro" id="IPR008972">
    <property type="entry name" value="Cupredoxin"/>
</dbReference>
<dbReference type="CDD" id="cd13861">
    <property type="entry name" value="CuRO_1_CumA_like"/>
    <property type="match status" value="1"/>
</dbReference>
<accession>B8IN24</accession>
<proteinExistence type="predicted"/>